<dbReference type="PANTHER" id="PTHR40787:SF3">
    <property type="entry name" value="PROTEIN TRANSPORT PROTEIN SEC39"/>
    <property type="match status" value="1"/>
</dbReference>
<name>A0A6A6H0C5_VIRVR</name>
<evidence type="ECO:0000256" key="4">
    <source>
        <dbReference type="ARBA" id="ARBA00022927"/>
    </source>
</evidence>
<dbReference type="GO" id="GO:0005783">
    <property type="term" value="C:endoplasmic reticulum"/>
    <property type="evidence" value="ECO:0007669"/>
    <property type="project" value="UniProtKB-SubCell"/>
</dbReference>
<dbReference type="GO" id="GO:0006890">
    <property type="term" value="P:retrograde vesicle-mediated transport, Golgi to endoplasmic reticulum"/>
    <property type="evidence" value="ECO:0007669"/>
    <property type="project" value="InterPro"/>
</dbReference>
<organism evidence="7 8">
    <name type="scientific">Viridothelium virens</name>
    <name type="common">Speckled blister lichen</name>
    <name type="synonym">Trypethelium virens</name>
    <dbReference type="NCBI Taxonomy" id="1048519"/>
    <lineage>
        <taxon>Eukaryota</taxon>
        <taxon>Fungi</taxon>
        <taxon>Dikarya</taxon>
        <taxon>Ascomycota</taxon>
        <taxon>Pezizomycotina</taxon>
        <taxon>Dothideomycetes</taxon>
        <taxon>Dothideomycetes incertae sedis</taxon>
        <taxon>Trypetheliales</taxon>
        <taxon>Trypetheliaceae</taxon>
        <taxon>Viridothelium</taxon>
    </lineage>
</organism>
<keyword evidence="2" id="KW-0813">Transport</keyword>
<sequence>MSGLSKAHYTLLAVRFASESNIQALTSHVAALQDALSADLLLRIVLTYLPESVEPPNYIPLIQILAGISQPFANKRTSFDISAVKDLSDSQASKHVRKLHLLPLKHPEYPPDGPSDRISQFVYHRAHRIEEEAGLLALVPQLVSPFLDHSKFLRTWLISSVLPLLRIGYEYYPQSTSTPSLQSFENLDRADGVNVLMSKAARTKDEAALGKEEGGTAGRDLRGVVAPWMVGDSVRKRRKLDPEARRPSIPIVERTRRLSVDIPIQEQNEDKHGWEYAFQWLVDTAAKNLTLVTEAIEDWDGPGDADFGGYDDGKPYLVESVETQLSKSYGQAAMASIYVAEANTPETIEGAHRILVRLAGLFNFTAPPSLTTNVEMLPRPDRLPSALSNIPQSTLQTNSLLRDGHPLTTLNAETYVLLQMFVYSAFQLARLGSSISIVNVVKLRFYTTDDEQLSMFRRIMHGLTSGSRKDEHQWDTVRSTLIWLWGWGIDPEGVEQAVGVFGMIQRDIIERELLRAFISSSCYDLAIRTFLTQSSSGSPLSRDEVEAVIIASVLNSYDNASNGNRTRGGMKKAHDILAAFRPHFVGSSALKCMDALLAATHALSFYSLTLQHGVPFQPVNIRVSNDPISLIEKVLQQNPRSYTKLDDLIFIAQNFVEAGLTEDRDSEGIGYPKDLTLLDLPQKKAEAESRVVGMAIDASLAEDDFETAYSYIANRFQPPDPSKPSSLSATTDSEKTAWRSAVAAGKYRSSSLTTPAAILRRLDQRMDLLSRALLLAPPSALPEILNAWRRVEEEMAAQLAREDEAEHAWNDRGDRVQSGQSPLPGTFVDARTVGMELGQPTREVGRLGGGRGGGEAPMGLFDVARGAAAAFNRTAFPLREPGAGREPVDALSPRLAESDLGSPTAGSDEGRVRKRDVAYNAATGALASGLGWVLGAKPFDQQQERTPSGG</sequence>
<keyword evidence="3" id="KW-0256">Endoplasmic reticulum</keyword>
<evidence type="ECO:0000256" key="2">
    <source>
        <dbReference type="ARBA" id="ARBA00022448"/>
    </source>
</evidence>
<proteinExistence type="predicted"/>
<dbReference type="Pfam" id="PF08314">
    <property type="entry name" value="Sec39"/>
    <property type="match status" value="1"/>
</dbReference>
<feature type="region of interest" description="Disordered" evidence="5">
    <location>
        <begin position="878"/>
        <end position="913"/>
    </location>
</feature>
<accession>A0A6A6H0C5</accession>
<evidence type="ECO:0000256" key="1">
    <source>
        <dbReference type="ARBA" id="ARBA00004240"/>
    </source>
</evidence>
<feature type="domain" description="Sec39" evidence="6">
    <location>
        <begin position="11"/>
        <end position="809"/>
    </location>
</feature>
<keyword evidence="8" id="KW-1185">Reference proteome</keyword>
<evidence type="ECO:0000256" key="5">
    <source>
        <dbReference type="SAM" id="MobiDB-lite"/>
    </source>
</evidence>
<dbReference type="EMBL" id="ML991828">
    <property type="protein sequence ID" value="KAF2231301.1"/>
    <property type="molecule type" value="Genomic_DNA"/>
</dbReference>
<dbReference type="InterPro" id="IPR013244">
    <property type="entry name" value="Sec39_domain"/>
</dbReference>
<dbReference type="Proteomes" id="UP000800092">
    <property type="component" value="Unassembled WGS sequence"/>
</dbReference>
<dbReference type="AlphaFoldDB" id="A0A6A6H0C5"/>
<protein>
    <submittedName>
        <fullName evidence="7">Secretory pathway Sec39</fullName>
    </submittedName>
</protein>
<dbReference type="PANTHER" id="PTHR40787">
    <property type="entry name" value="SECRETED PROTEIN"/>
    <property type="match status" value="1"/>
</dbReference>
<evidence type="ECO:0000259" key="6">
    <source>
        <dbReference type="Pfam" id="PF08314"/>
    </source>
</evidence>
<reference evidence="7" key="1">
    <citation type="journal article" date="2020" name="Stud. Mycol.">
        <title>101 Dothideomycetes genomes: a test case for predicting lifestyles and emergence of pathogens.</title>
        <authorList>
            <person name="Haridas S."/>
            <person name="Albert R."/>
            <person name="Binder M."/>
            <person name="Bloem J."/>
            <person name="Labutti K."/>
            <person name="Salamov A."/>
            <person name="Andreopoulos B."/>
            <person name="Baker S."/>
            <person name="Barry K."/>
            <person name="Bills G."/>
            <person name="Bluhm B."/>
            <person name="Cannon C."/>
            <person name="Castanera R."/>
            <person name="Culley D."/>
            <person name="Daum C."/>
            <person name="Ezra D."/>
            <person name="Gonzalez J."/>
            <person name="Henrissat B."/>
            <person name="Kuo A."/>
            <person name="Liang C."/>
            <person name="Lipzen A."/>
            <person name="Lutzoni F."/>
            <person name="Magnuson J."/>
            <person name="Mondo S."/>
            <person name="Nolan M."/>
            <person name="Ohm R."/>
            <person name="Pangilinan J."/>
            <person name="Park H.-J."/>
            <person name="Ramirez L."/>
            <person name="Alfaro M."/>
            <person name="Sun H."/>
            <person name="Tritt A."/>
            <person name="Yoshinaga Y."/>
            <person name="Zwiers L.-H."/>
            <person name="Turgeon B."/>
            <person name="Goodwin S."/>
            <person name="Spatafora J."/>
            <person name="Crous P."/>
            <person name="Grigoriev I."/>
        </authorList>
    </citation>
    <scope>NUCLEOTIDE SEQUENCE</scope>
    <source>
        <strain evidence="7">Tuck. ex Michener</strain>
    </source>
</reference>
<gene>
    <name evidence="7" type="ORF">EV356DRAFT_507047</name>
</gene>
<keyword evidence="4" id="KW-0653">Protein transport</keyword>
<evidence type="ECO:0000256" key="3">
    <source>
        <dbReference type="ARBA" id="ARBA00022824"/>
    </source>
</evidence>
<dbReference type="GO" id="GO:0015031">
    <property type="term" value="P:protein transport"/>
    <property type="evidence" value="ECO:0007669"/>
    <property type="project" value="UniProtKB-KW"/>
</dbReference>
<dbReference type="OrthoDB" id="3434013at2759"/>
<evidence type="ECO:0000313" key="7">
    <source>
        <dbReference type="EMBL" id="KAF2231301.1"/>
    </source>
</evidence>
<evidence type="ECO:0000313" key="8">
    <source>
        <dbReference type="Proteomes" id="UP000800092"/>
    </source>
</evidence>
<comment type="subcellular location">
    <subcellularLocation>
        <location evidence="1">Endoplasmic reticulum</location>
    </subcellularLocation>
</comment>